<evidence type="ECO:0000313" key="2">
    <source>
        <dbReference type="EMBL" id="HEB43912.1"/>
    </source>
</evidence>
<accession>A0A7C1P8I2</accession>
<protein>
    <submittedName>
        <fullName evidence="2">Uncharacterized protein</fullName>
    </submittedName>
</protein>
<feature type="chain" id="PRO_5028395053" evidence="1">
    <location>
        <begin position="23"/>
        <end position="151"/>
    </location>
</feature>
<evidence type="ECO:0000256" key="1">
    <source>
        <dbReference type="SAM" id="SignalP"/>
    </source>
</evidence>
<keyword evidence="1" id="KW-0732">Signal</keyword>
<dbReference type="EMBL" id="DSKI01000492">
    <property type="protein sequence ID" value="HEB43912.1"/>
    <property type="molecule type" value="Genomic_DNA"/>
</dbReference>
<gene>
    <name evidence="2" type="ORF">ENP70_09490</name>
</gene>
<reference evidence="2" key="1">
    <citation type="journal article" date="2020" name="mSystems">
        <title>Genome- and Community-Level Interaction Insights into Carbon Utilization and Element Cycling Functions of Hydrothermarchaeota in Hydrothermal Sediment.</title>
        <authorList>
            <person name="Zhou Z."/>
            <person name="Liu Y."/>
            <person name="Xu W."/>
            <person name="Pan J."/>
            <person name="Luo Z.H."/>
            <person name="Li M."/>
        </authorList>
    </citation>
    <scope>NUCLEOTIDE SEQUENCE [LARGE SCALE GENOMIC DNA]</scope>
    <source>
        <strain evidence="2">SpSt-243</strain>
    </source>
</reference>
<sequence>MKKLVLIATAIASVTFVTEASACSSGILADVACRFGVIDQRTANGLDQAHAALGRPIETKILPGIADGVYPGAGQAMRMYDQFNRGGGFGGINGGVLSAPMPVNAPVYPQAMPMGQFCMTPFGAIGPGMPMPRGSACAVPTPQGMVQGFIQ</sequence>
<dbReference type="AlphaFoldDB" id="A0A7C1P8I2"/>
<organism evidence="2">
    <name type="scientific">Agrobacterium albertimagni</name>
    <dbReference type="NCBI Taxonomy" id="147266"/>
    <lineage>
        <taxon>Bacteria</taxon>
        <taxon>Pseudomonadati</taxon>
        <taxon>Pseudomonadota</taxon>
        <taxon>Alphaproteobacteria</taxon>
        <taxon>Hyphomicrobiales</taxon>
        <taxon>Rhizobiaceae</taxon>
        <taxon>Rhizobium/Agrobacterium group</taxon>
        <taxon>Agrobacterium</taxon>
    </lineage>
</organism>
<proteinExistence type="predicted"/>
<feature type="signal peptide" evidence="1">
    <location>
        <begin position="1"/>
        <end position="22"/>
    </location>
</feature>
<name>A0A7C1P8I2_9HYPH</name>
<comment type="caution">
    <text evidence="2">The sequence shown here is derived from an EMBL/GenBank/DDBJ whole genome shotgun (WGS) entry which is preliminary data.</text>
</comment>